<protein>
    <submittedName>
        <fullName evidence="1">Uncharacterized protein</fullName>
    </submittedName>
</protein>
<evidence type="ECO:0000313" key="2">
    <source>
        <dbReference type="Proteomes" id="UP000474104"/>
    </source>
</evidence>
<sequence length="327" mass="35875">MSGLAIINRNGEKINYTGTQFSGLENIGNHHLCVRTGAGSNDVIKYGLTSTPLNDKYKALKMKISNIADGKYAYIAQRYSISKQTSISNTYMTTRISNYVSSNTLVTKSSTKSSMISTILTSSVSDSNSKTYYGTTPVTAILTSSTSFTPYGNFRTSSIGQSKEFGNGDPEQLGYINGNFIVITAGRYPYELENFHTSLTYWSSKPTAYVRQAFDENCHWSGTVTNISSYVKNNNGVNTSYLTYSYKIRGSLVVQPGIGGSDYPKWLAIYTITNVLSTYTYTSNISTLLRTNSSSKLSTKNTTRVSSYGTSSSMNTTTSLMTHNINI</sequence>
<organism evidence="1 2">
    <name type="scientific">Schaedlerella arabinosiphila</name>
    <dbReference type="NCBI Taxonomy" id="2044587"/>
    <lineage>
        <taxon>Bacteria</taxon>
        <taxon>Bacillati</taxon>
        <taxon>Bacillota</taxon>
        <taxon>Clostridia</taxon>
        <taxon>Lachnospirales</taxon>
        <taxon>Lachnospiraceae</taxon>
        <taxon>Schaedlerella</taxon>
    </lineage>
</organism>
<evidence type="ECO:0000313" key="1">
    <source>
        <dbReference type="EMBL" id="NDO67386.1"/>
    </source>
</evidence>
<gene>
    <name evidence="1" type="ORF">FMM80_01000</name>
</gene>
<comment type="caution">
    <text evidence="1">The sequence shown here is derived from an EMBL/GenBank/DDBJ whole genome shotgun (WGS) entry which is preliminary data.</text>
</comment>
<dbReference type="Proteomes" id="UP000474104">
    <property type="component" value="Unassembled WGS sequence"/>
</dbReference>
<dbReference type="EMBL" id="VIRB01000019">
    <property type="protein sequence ID" value="NDO67386.1"/>
    <property type="molecule type" value="Genomic_DNA"/>
</dbReference>
<accession>A0A9X5C9H6</accession>
<reference evidence="1 2" key="1">
    <citation type="submission" date="2019-07" db="EMBL/GenBank/DDBJ databases">
        <title>Draft genome sequences of 15 bacterial species constituting the stable defined intestinal microbiota of the GM15 gnotobiotic mouse model.</title>
        <authorList>
            <person name="Elie C."/>
            <person name="Mathieu A."/>
            <person name="Saliou A."/>
            <person name="Darnaud M."/>
            <person name="Leulier F."/>
            <person name="Tamellini A."/>
        </authorList>
    </citation>
    <scope>NUCLEOTIDE SEQUENCE [LARGE SCALE GENOMIC DNA]</scope>
    <source>
        <strain evidence="2">ASF 502</strain>
    </source>
</reference>
<proteinExistence type="predicted"/>
<dbReference type="AlphaFoldDB" id="A0A9X5C9H6"/>
<dbReference type="RefSeq" id="WP_004068658.1">
    <property type="nucleotide sequence ID" value="NZ_VIRB01000019.1"/>
</dbReference>
<name>A0A9X5C9H6_9FIRM</name>